<dbReference type="InterPro" id="IPR002885">
    <property type="entry name" value="PPR_rpt"/>
</dbReference>
<feature type="repeat" description="PPR" evidence="3">
    <location>
        <begin position="436"/>
        <end position="470"/>
    </location>
</feature>
<proteinExistence type="inferred from homology"/>
<dbReference type="InterPro" id="IPR011990">
    <property type="entry name" value="TPR-like_helical_dom_sf"/>
</dbReference>
<dbReference type="FunFam" id="1.25.40.10:FF:000090">
    <property type="entry name" value="Pentatricopeptide repeat-containing protein, chloroplastic"/>
    <property type="match status" value="1"/>
</dbReference>
<dbReference type="OMA" id="SCAAYGN"/>
<evidence type="ECO:0000256" key="3">
    <source>
        <dbReference type="PROSITE-ProRule" id="PRU00708"/>
    </source>
</evidence>
<dbReference type="FunFam" id="1.25.40.10:FF:001174">
    <property type="entry name" value="Pentatricopeptide repeat-containing protein At3g49740"/>
    <property type="match status" value="1"/>
</dbReference>
<feature type="repeat" description="PPR" evidence="3">
    <location>
        <begin position="337"/>
        <end position="372"/>
    </location>
</feature>
<dbReference type="Gene3D" id="1.25.40.10">
    <property type="entry name" value="Tetratricopeptide repeat domain"/>
    <property type="match status" value="6"/>
</dbReference>
<sequence>MNSELIKVNCLLAKLTKSQQYTKTLQLFHQIQSSQYLKPDQYTLSTTLTATANLRDVAAGNQVHAHVIRTGFKIYPHVANTLLFLYAKSMDLVSVKRVFDEIKIPDVYSWTTLLSACTNLGEVEYACHLLDQIPQRNEAVWNAVITGCADNEHSNIALDMFQRMHLLGIRHDNYSFASVLSLCSSELINFGREVHSLVIKTGFLVRSSVKNALITMYFNFGSANQAYDVFEETEELGHDQITYNAMIAGLVSLGRDEDAFMMFKNMQKVGHWPTERTFVSVMSSCSCGITAIQLHANAIKTGFEDFNAVSNTTITMYSACGDLQAARMVFEKLEAKDRVSWNTMITSYAQENLSRDDAIVIYLQMQHQGIGPDEFTIGSLLATLDSMVCVEMILAIVIKYDLISKTEVSNALISTLSRLGALEDAYTIFTEMNSKNLISWNSMISGFHSNGCSVIGLELFSEMLISDLTPDVYTLNIVLSICATILAFRNGKEIHGYVLKFHYLHEPSLGNALIALYAKCGILDWSIKVFKSMIYKDVVSWNSMISAYGNHGRGEDAVLCFEEMQKSEGVKVEPDHTTFTTALTACSHAGLVDHGVEIFNSMVNKYGLEPEIDHFSCIVDLLGRAGFLDAAENLMKSGRFNVHSSIWWNLFSSCAAHGDFRLGRIVAGFLLELEEDKSGVYVVLSNILANAGYWEEAADMREMMKSYGLIKNQEIKAKNKIWIQSIEVDQQRDKGSSN</sequence>
<dbReference type="Pfam" id="PF01535">
    <property type="entry name" value="PPR"/>
    <property type="match status" value="3"/>
</dbReference>
<dbReference type="PANTHER" id="PTHR47926">
    <property type="entry name" value="PENTATRICOPEPTIDE REPEAT-CONTAINING PROTEIN"/>
    <property type="match status" value="1"/>
</dbReference>
<name>A0A103XBJ8_CYNCS</name>
<dbReference type="GO" id="GO:0009451">
    <property type="term" value="P:RNA modification"/>
    <property type="evidence" value="ECO:0007669"/>
    <property type="project" value="InterPro"/>
</dbReference>
<dbReference type="InterPro" id="IPR046848">
    <property type="entry name" value="E_motif"/>
</dbReference>
<keyword evidence="1" id="KW-0677">Repeat</keyword>
<dbReference type="Proteomes" id="UP000243975">
    <property type="component" value="Unassembled WGS sequence"/>
</dbReference>
<dbReference type="EMBL" id="LEKV01005933">
    <property type="protein sequence ID" value="KVH87688.1"/>
    <property type="molecule type" value="Genomic_DNA"/>
</dbReference>
<reference evidence="4 5" key="1">
    <citation type="journal article" date="2016" name="Sci. Rep.">
        <title>The genome sequence of the outbreeding globe artichoke constructed de novo incorporating a phase-aware low-pass sequencing strategy of F1 progeny.</title>
        <authorList>
            <person name="Scaglione D."/>
            <person name="Reyes-Chin-Wo S."/>
            <person name="Acquadro A."/>
            <person name="Froenicke L."/>
            <person name="Portis E."/>
            <person name="Beitel C."/>
            <person name="Tirone M."/>
            <person name="Mauro R."/>
            <person name="Lo Monaco A."/>
            <person name="Mauromicale G."/>
            <person name="Faccioli P."/>
            <person name="Cattivelli L."/>
            <person name="Rieseberg L."/>
            <person name="Michelmore R."/>
            <person name="Lanteri S."/>
        </authorList>
    </citation>
    <scope>NUCLEOTIDE SEQUENCE [LARGE SCALE GENOMIC DNA]</scope>
    <source>
        <strain evidence="4">2C</strain>
    </source>
</reference>
<feature type="repeat" description="PPR" evidence="3">
    <location>
        <begin position="537"/>
        <end position="567"/>
    </location>
</feature>
<dbReference type="FunFam" id="1.25.40.10:FF:000196">
    <property type="entry name" value="Pentatricopeptide repeat-containing protein At4g14850"/>
    <property type="match status" value="1"/>
</dbReference>
<evidence type="ECO:0000256" key="2">
    <source>
        <dbReference type="ARBA" id="ARBA00061659"/>
    </source>
</evidence>
<comment type="caution">
    <text evidence="4">The sequence shown here is derived from an EMBL/GenBank/DDBJ whole genome shotgun (WGS) entry which is preliminary data.</text>
</comment>
<feature type="repeat" description="PPR" evidence="3">
    <location>
        <begin position="137"/>
        <end position="171"/>
    </location>
</feature>
<dbReference type="GO" id="GO:0003723">
    <property type="term" value="F:RNA binding"/>
    <property type="evidence" value="ECO:0007669"/>
    <property type="project" value="InterPro"/>
</dbReference>
<accession>A0A103XBJ8</accession>
<feature type="repeat" description="PPR" evidence="3">
    <location>
        <begin position="239"/>
        <end position="273"/>
    </location>
</feature>
<protein>
    <submittedName>
        <fullName evidence="4">Pentatricopeptide repeat-containing protein</fullName>
    </submittedName>
</protein>
<keyword evidence="5" id="KW-1185">Reference proteome</keyword>
<dbReference type="PROSITE" id="PS51375">
    <property type="entry name" value="PPR"/>
    <property type="match status" value="6"/>
</dbReference>
<evidence type="ECO:0000256" key="1">
    <source>
        <dbReference type="ARBA" id="ARBA00022737"/>
    </source>
</evidence>
<dbReference type="Gramene" id="KVH87688">
    <property type="protein sequence ID" value="KVH87688"/>
    <property type="gene ID" value="Ccrd_025023"/>
</dbReference>
<dbReference type="InterPro" id="IPR046960">
    <property type="entry name" value="PPR_At4g14850-like_plant"/>
</dbReference>
<evidence type="ECO:0000313" key="4">
    <source>
        <dbReference type="EMBL" id="KVH87688.1"/>
    </source>
</evidence>
<evidence type="ECO:0000313" key="5">
    <source>
        <dbReference type="Proteomes" id="UP000243975"/>
    </source>
</evidence>
<dbReference type="Pfam" id="PF20431">
    <property type="entry name" value="E_motif"/>
    <property type="match status" value="1"/>
</dbReference>
<dbReference type="Pfam" id="PF13041">
    <property type="entry name" value="PPR_2"/>
    <property type="match status" value="3"/>
</dbReference>
<feature type="repeat" description="PPR" evidence="3">
    <location>
        <begin position="575"/>
        <end position="610"/>
    </location>
</feature>
<dbReference type="AlphaFoldDB" id="A0A103XBJ8"/>
<organism evidence="4 5">
    <name type="scientific">Cynara cardunculus var. scolymus</name>
    <name type="common">Globe artichoke</name>
    <name type="synonym">Cynara scolymus</name>
    <dbReference type="NCBI Taxonomy" id="59895"/>
    <lineage>
        <taxon>Eukaryota</taxon>
        <taxon>Viridiplantae</taxon>
        <taxon>Streptophyta</taxon>
        <taxon>Embryophyta</taxon>
        <taxon>Tracheophyta</taxon>
        <taxon>Spermatophyta</taxon>
        <taxon>Magnoliopsida</taxon>
        <taxon>eudicotyledons</taxon>
        <taxon>Gunneridae</taxon>
        <taxon>Pentapetalae</taxon>
        <taxon>asterids</taxon>
        <taxon>campanulids</taxon>
        <taxon>Asterales</taxon>
        <taxon>Asteraceae</taxon>
        <taxon>Carduoideae</taxon>
        <taxon>Cardueae</taxon>
        <taxon>Carduinae</taxon>
        <taxon>Cynara</taxon>
    </lineage>
</organism>
<gene>
    <name evidence="4" type="ORF">Ccrd_025023</name>
</gene>
<comment type="similarity">
    <text evidence="2">Belongs to the PPR family. PCMP-E subfamily.</text>
</comment>
<dbReference type="NCBIfam" id="TIGR00756">
    <property type="entry name" value="PPR"/>
    <property type="match status" value="4"/>
</dbReference>